<dbReference type="EMBL" id="CP016172">
    <property type="protein sequence ID" value="ANN77544.1"/>
    <property type="molecule type" value="Genomic_DNA"/>
</dbReference>
<dbReference type="RefSeq" id="WP_066657290.1">
    <property type="nucleotide sequence ID" value="NZ_CBCSCL010000006.1"/>
</dbReference>
<dbReference type="FunFam" id="3.40.50.720:FF:000173">
    <property type="entry name" value="3-oxoacyl-[acyl-carrier protein] reductase"/>
    <property type="match status" value="1"/>
</dbReference>
<dbReference type="GO" id="GO:0048038">
    <property type="term" value="F:quinone binding"/>
    <property type="evidence" value="ECO:0007669"/>
    <property type="project" value="TreeGrafter"/>
</dbReference>
<dbReference type="SUPFAM" id="SSF51735">
    <property type="entry name" value="NAD(P)-binding Rossmann-fold domains"/>
    <property type="match status" value="1"/>
</dbReference>
<dbReference type="PRINTS" id="PR00080">
    <property type="entry name" value="SDRFAMILY"/>
</dbReference>
<dbReference type="GO" id="GO:0006633">
    <property type="term" value="P:fatty acid biosynthetic process"/>
    <property type="evidence" value="ECO:0007669"/>
    <property type="project" value="TreeGrafter"/>
</dbReference>
<dbReference type="InterPro" id="IPR036291">
    <property type="entry name" value="NAD(P)-bd_dom_sf"/>
</dbReference>
<evidence type="ECO:0000313" key="4">
    <source>
        <dbReference type="Proteomes" id="UP000091926"/>
    </source>
</evidence>
<evidence type="ECO:0000256" key="1">
    <source>
        <dbReference type="ARBA" id="ARBA00006484"/>
    </source>
</evidence>
<dbReference type="Gene3D" id="3.40.50.720">
    <property type="entry name" value="NAD(P)-binding Rossmann-like Domain"/>
    <property type="match status" value="1"/>
</dbReference>
<accession>A0A193GE26</accession>
<dbReference type="NCBIfam" id="NF009466">
    <property type="entry name" value="PRK12826.1-2"/>
    <property type="match status" value="1"/>
</dbReference>
<dbReference type="GO" id="GO:0016616">
    <property type="term" value="F:oxidoreductase activity, acting on the CH-OH group of donors, NAD or NADP as acceptor"/>
    <property type="evidence" value="ECO:0007669"/>
    <property type="project" value="TreeGrafter"/>
</dbReference>
<dbReference type="InterPro" id="IPR020904">
    <property type="entry name" value="Sc_DH/Rdtase_CS"/>
</dbReference>
<gene>
    <name evidence="3" type="ORF">BAU07_10895</name>
</gene>
<keyword evidence="2" id="KW-0560">Oxidoreductase</keyword>
<dbReference type="KEGG" id="bfz:BAU07_10895"/>
<dbReference type="InterPro" id="IPR002347">
    <property type="entry name" value="SDR_fam"/>
</dbReference>
<dbReference type="STRING" id="463014.BAU07_10895"/>
<keyword evidence="4" id="KW-1185">Reference proteome</keyword>
<evidence type="ECO:0000256" key="2">
    <source>
        <dbReference type="ARBA" id="ARBA00023002"/>
    </source>
</evidence>
<proteinExistence type="inferred from homology"/>
<dbReference type="NCBIfam" id="NF005559">
    <property type="entry name" value="PRK07231.1"/>
    <property type="match status" value="1"/>
</dbReference>
<protein>
    <submittedName>
        <fullName evidence="3">3-oxoacyl-[acyl-carrier-protein] reductase</fullName>
    </submittedName>
</protein>
<dbReference type="PROSITE" id="PS00061">
    <property type="entry name" value="ADH_SHORT"/>
    <property type="match status" value="1"/>
</dbReference>
<organism evidence="3 4">
    <name type="scientific">Bordetella flabilis</name>
    <dbReference type="NCBI Taxonomy" id="463014"/>
    <lineage>
        <taxon>Bacteria</taxon>
        <taxon>Pseudomonadati</taxon>
        <taxon>Pseudomonadota</taxon>
        <taxon>Betaproteobacteria</taxon>
        <taxon>Burkholderiales</taxon>
        <taxon>Alcaligenaceae</taxon>
        <taxon>Bordetella</taxon>
    </lineage>
</organism>
<dbReference type="AlphaFoldDB" id="A0A193GE26"/>
<sequence>MSSAATHPGDSGRFAGKTAIVTGAVGGIGSAIARALAAGGARVGLVDRDPQGGAAFQAQLADAGHTVRYANADVQDFAACKAAYDELAQALGGADILVNNVGISPKTEGRALKVWEMPPAEWDTVVRVNLNSVFYLTHLAAPHMIAQGHGRIINMSSVAGKAYCDIVAGHYAATKAGLIGLTRHWAGELGEYGITVNALAPGRISTPLLKTVPQEINDAVARVTAMRRLGTPEEVADACVFLASDQASFVTGQVLDVAGGWLMT</sequence>
<dbReference type="PANTHER" id="PTHR42760">
    <property type="entry name" value="SHORT-CHAIN DEHYDROGENASES/REDUCTASES FAMILY MEMBER"/>
    <property type="match status" value="1"/>
</dbReference>
<dbReference type="PRINTS" id="PR00081">
    <property type="entry name" value="GDHRDH"/>
</dbReference>
<comment type="similarity">
    <text evidence="1">Belongs to the short-chain dehydrogenases/reductases (SDR) family.</text>
</comment>
<evidence type="ECO:0000313" key="3">
    <source>
        <dbReference type="EMBL" id="ANN77544.1"/>
    </source>
</evidence>
<name>A0A193GE26_9BORD</name>
<dbReference type="Proteomes" id="UP000091926">
    <property type="component" value="Chromosome"/>
</dbReference>
<dbReference type="PANTHER" id="PTHR42760:SF133">
    <property type="entry name" value="3-OXOACYL-[ACYL-CARRIER-PROTEIN] REDUCTASE"/>
    <property type="match status" value="1"/>
</dbReference>
<dbReference type="Pfam" id="PF13561">
    <property type="entry name" value="adh_short_C2"/>
    <property type="match status" value="1"/>
</dbReference>
<reference evidence="3 4" key="1">
    <citation type="submission" date="2016-06" db="EMBL/GenBank/DDBJ databases">
        <title>Complete genome sequences of Bordetella bronchialis and Bordetella flabilis.</title>
        <authorList>
            <person name="LiPuma J.J."/>
            <person name="Spilker T."/>
        </authorList>
    </citation>
    <scope>NUCLEOTIDE SEQUENCE [LARGE SCALE GENOMIC DNA]</scope>
    <source>
        <strain evidence="3 4">AU10664</strain>
    </source>
</reference>